<proteinExistence type="inferred from homology"/>
<comment type="similarity">
    <text evidence="2">Belongs to the SusD family.</text>
</comment>
<keyword evidence="4" id="KW-0472">Membrane</keyword>
<evidence type="ECO:0000313" key="8">
    <source>
        <dbReference type="EMBL" id="SDG19890.1"/>
    </source>
</evidence>
<keyword evidence="5" id="KW-0998">Cell outer membrane</keyword>
<comment type="subcellular location">
    <subcellularLocation>
        <location evidence="1">Cell outer membrane</location>
    </subcellularLocation>
</comment>
<keyword evidence="3" id="KW-0732">Signal</keyword>
<protein>
    <submittedName>
        <fullName evidence="8">Starch-binding associating with outer membrane</fullName>
    </submittedName>
</protein>
<dbReference type="Pfam" id="PF07980">
    <property type="entry name" value="SusD_RagB"/>
    <property type="match status" value="1"/>
</dbReference>
<dbReference type="GO" id="GO:0009279">
    <property type="term" value="C:cell outer membrane"/>
    <property type="evidence" value="ECO:0007669"/>
    <property type="project" value="UniProtKB-SubCell"/>
</dbReference>
<evidence type="ECO:0000259" key="6">
    <source>
        <dbReference type="Pfam" id="PF07980"/>
    </source>
</evidence>
<dbReference type="EMBL" id="FNBN01000003">
    <property type="protein sequence ID" value="SDG19890.1"/>
    <property type="molecule type" value="Genomic_DNA"/>
</dbReference>
<accession>A0A1G7SCH8</accession>
<dbReference type="InterPro" id="IPR012944">
    <property type="entry name" value="SusD_RagB_dom"/>
</dbReference>
<evidence type="ECO:0000256" key="3">
    <source>
        <dbReference type="ARBA" id="ARBA00022729"/>
    </source>
</evidence>
<dbReference type="InterPro" id="IPR033985">
    <property type="entry name" value="SusD-like_N"/>
</dbReference>
<evidence type="ECO:0000256" key="5">
    <source>
        <dbReference type="ARBA" id="ARBA00023237"/>
    </source>
</evidence>
<evidence type="ECO:0000313" key="9">
    <source>
        <dbReference type="Proteomes" id="UP000199045"/>
    </source>
</evidence>
<dbReference type="Pfam" id="PF14322">
    <property type="entry name" value="SusD-like_3"/>
    <property type="match status" value="1"/>
</dbReference>
<gene>
    <name evidence="8" type="ORF">SAMN04488121_103794</name>
</gene>
<dbReference type="STRING" id="104663.SAMN04488121_103794"/>
<evidence type="ECO:0000256" key="2">
    <source>
        <dbReference type="ARBA" id="ARBA00006275"/>
    </source>
</evidence>
<name>A0A1G7SCH8_CHIFI</name>
<dbReference type="OrthoDB" id="5694214at2"/>
<dbReference type="AlphaFoldDB" id="A0A1G7SCH8"/>
<dbReference type="Proteomes" id="UP000199045">
    <property type="component" value="Unassembled WGS sequence"/>
</dbReference>
<sequence>MITIKQSCLIALVGIALTACNKNSLEISPRDRVGDDIVWSSAANADLFLNDVYNSLPDMNNETEHLDQYTDNSDVGVTWMQGYANIRVANVTPSNLPRGPWDMWYWGKTDNNDGRTGNYEKIRKCNLFIEKVTASALPDDYKTKRIAEVRFLRAMFYHWLWMAYGGVPVITRTLDNITQGDSIYVPRSTEAETFQFITNELADIATTLPLNQSEPGRPTKGAALTLKGWCELYEASPLRNSGNAANPGGDLEKWKKAAATNKAVIDLGVYDLYPDFRNLFLKTANNSIESIFARQYMPGKGGQLEGKEGPTIVNGTEVAWGNFQPTQELVDEFSMANGKAIGESGSGYDPQHPYVNREKRFYQTILFNGSPWQGDTLRMVVGLGRSTENEIDLGYSSDVTHTGYYACKRLDESVVGSDNRANSTSYQNYMFFRYAEVLLSFAEAENEVNGPTPDVLAAVNKVRTRNNNMPTVEATYGAVNKDKMREIIRRERRVELSFEDKRWWDVLRWKIADKMPDGTPGVLNRPEVGMVITADNGSFVYTRTNVSNRLFLPKMYTMPIPQNVLDRNYKIRAQNGGKDAWVNGQNPGY</sequence>
<dbReference type="Gene3D" id="1.25.40.390">
    <property type="match status" value="1"/>
</dbReference>
<organism evidence="8 9">
    <name type="scientific">Chitinophaga filiformis</name>
    <name type="common">Myxococcus filiformis</name>
    <name type="synonym">Flexibacter filiformis</name>
    <dbReference type="NCBI Taxonomy" id="104663"/>
    <lineage>
        <taxon>Bacteria</taxon>
        <taxon>Pseudomonadati</taxon>
        <taxon>Bacteroidota</taxon>
        <taxon>Chitinophagia</taxon>
        <taxon>Chitinophagales</taxon>
        <taxon>Chitinophagaceae</taxon>
        <taxon>Chitinophaga</taxon>
    </lineage>
</organism>
<dbReference type="RefSeq" id="WP_089834187.1">
    <property type="nucleotide sequence ID" value="NZ_FNBN01000003.1"/>
</dbReference>
<evidence type="ECO:0000256" key="1">
    <source>
        <dbReference type="ARBA" id="ARBA00004442"/>
    </source>
</evidence>
<feature type="domain" description="SusD-like N-terminal" evidence="7">
    <location>
        <begin position="47"/>
        <end position="225"/>
    </location>
</feature>
<reference evidence="8 9" key="1">
    <citation type="submission" date="2016-10" db="EMBL/GenBank/DDBJ databases">
        <authorList>
            <person name="de Groot N.N."/>
        </authorList>
    </citation>
    <scope>NUCLEOTIDE SEQUENCE [LARGE SCALE GENOMIC DNA]</scope>
    <source>
        <strain evidence="8 9">DSM 527</strain>
    </source>
</reference>
<feature type="domain" description="RagB/SusD" evidence="6">
    <location>
        <begin position="289"/>
        <end position="575"/>
    </location>
</feature>
<dbReference type="SUPFAM" id="SSF48452">
    <property type="entry name" value="TPR-like"/>
    <property type="match status" value="1"/>
</dbReference>
<dbReference type="InterPro" id="IPR011990">
    <property type="entry name" value="TPR-like_helical_dom_sf"/>
</dbReference>
<evidence type="ECO:0000259" key="7">
    <source>
        <dbReference type="Pfam" id="PF14322"/>
    </source>
</evidence>
<dbReference type="PROSITE" id="PS51257">
    <property type="entry name" value="PROKAR_LIPOPROTEIN"/>
    <property type="match status" value="1"/>
</dbReference>
<evidence type="ECO:0000256" key="4">
    <source>
        <dbReference type="ARBA" id="ARBA00023136"/>
    </source>
</evidence>